<comment type="similarity">
    <text evidence="3">Belongs to the GMC oxidoreductase family.</text>
</comment>
<reference evidence="11" key="1">
    <citation type="submission" date="2021-04" db="EMBL/GenBank/DDBJ databases">
        <authorList>
            <person name="Pira H."/>
            <person name="Risdian C."/>
            <person name="Wink J."/>
        </authorList>
    </citation>
    <scope>NUCLEOTIDE SEQUENCE</scope>
    <source>
        <strain evidence="11">WH158</strain>
    </source>
</reference>
<dbReference type="RefSeq" id="WP_218403971.1">
    <property type="nucleotide sequence ID" value="NZ_JAGSPC010000001.1"/>
</dbReference>
<evidence type="ECO:0000256" key="3">
    <source>
        <dbReference type="ARBA" id="ARBA00010790"/>
    </source>
</evidence>
<keyword evidence="5" id="KW-0274">FAD</keyword>
<dbReference type="EMBL" id="JAGSPC010000001">
    <property type="protein sequence ID" value="MBV7258679.1"/>
    <property type="molecule type" value="Genomic_DNA"/>
</dbReference>
<comment type="cofactor">
    <cofactor evidence="1">
        <name>FAD</name>
        <dbReference type="ChEBI" id="CHEBI:57692"/>
    </cofactor>
</comment>
<evidence type="ECO:0000256" key="4">
    <source>
        <dbReference type="ARBA" id="ARBA00022630"/>
    </source>
</evidence>
<protein>
    <submittedName>
        <fullName evidence="11">GMC family oxidoreductase N-terminal domain-containing protein</fullName>
    </submittedName>
</protein>
<dbReference type="GO" id="GO:0016614">
    <property type="term" value="F:oxidoreductase activity, acting on CH-OH group of donors"/>
    <property type="evidence" value="ECO:0007669"/>
    <property type="project" value="InterPro"/>
</dbReference>
<evidence type="ECO:0000256" key="2">
    <source>
        <dbReference type="ARBA" id="ARBA00004854"/>
    </source>
</evidence>
<feature type="domain" description="Glucose-methanol-choline oxidoreductase C-terminal" evidence="10">
    <location>
        <begin position="511"/>
        <end position="573"/>
    </location>
</feature>
<dbReference type="GO" id="GO:0016853">
    <property type="term" value="F:isomerase activity"/>
    <property type="evidence" value="ECO:0007669"/>
    <property type="project" value="UniProtKB-KW"/>
</dbReference>
<evidence type="ECO:0000313" key="11">
    <source>
        <dbReference type="EMBL" id="MBV7258679.1"/>
    </source>
</evidence>
<proteinExistence type="inferred from homology"/>
<dbReference type="Proteomes" id="UP001138681">
    <property type="component" value="Unassembled WGS sequence"/>
</dbReference>
<dbReference type="AlphaFoldDB" id="A0A9X1F2Y4"/>
<comment type="caution">
    <text evidence="11">The sequence shown here is derived from an EMBL/GenBank/DDBJ whole genome shotgun (WGS) entry which is preliminary data.</text>
</comment>
<dbReference type="Pfam" id="PF00732">
    <property type="entry name" value="GMC_oxred_N"/>
    <property type="match status" value="1"/>
</dbReference>
<organism evidence="11 12">
    <name type="scientific">Erythrobacter crassostreae</name>
    <dbReference type="NCBI Taxonomy" id="2828328"/>
    <lineage>
        <taxon>Bacteria</taxon>
        <taxon>Pseudomonadati</taxon>
        <taxon>Pseudomonadota</taxon>
        <taxon>Alphaproteobacteria</taxon>
        <taxon>Sphingomonadales</taxon>
        <taxon>Erythrobacteraceae</taxon>
        <taxon>Erythrobacter/Porphyrobacter group</taxon>
        <taxon>Erythrobacter</taxon>
    </lineage>
</organism>
<keyword evidence="8" id="KW-0413">Isomerase</keyword>
<gene>
    <name evidence="11" type="ORF">KCG46_03700</name>
</gene>
<dbReference type="InterPro" id="IPR052542">
    <property type="entry name" value="Cholesterol_Oxidase"/>
</dbReference>
<dbReference type="PANTHER" id="PTHR47470:SF1">
    <property type="entry name" value="FAD-DEPENDENT OXIDOREDUCTASE 2 FAD BINDING DOMAIN-CONTAINING PROTEIN"/>
    <property type="match status" value="1"/>
</dbReference>
<dbReference type="Pfam" id="PF05199">
    <property type="entry name" value="GMC_oxred_C"/>
    <property type="match status" value="1"/>
</dbReference>
<accession>A0A9X1F2Y4</accession>
<feature type="domain" description="Glucose-methanol-choline oxidoreductase N-terminal" evidence="9">
    <location>
        <begin position="94"/>
        <end position="293"/>
    </location>
</feature>
<keyword evidence="6" id="KW-0560">Oxidoreductase</keyword>
<evidence type="ECO:0000256" key="1">
    <source>
        <dbReference type="ARBA" id="ARBA00001974"/>
    </source>
</evidence>
<dbReference type="GO" id="GO:0006629">
    <property type="term" value="P:lipid metabolic process"/>
    <property type="evidence" value="ECO:0007669"/>
    <property type="project" value="UniProtKB-KW"/>
</dbReference>
<dbReference type="InterPro" id="IPR007867">
    <property type="entry name" value="GMC_OxRtase_C"/>
</dbReference>
<comment type="pathway">
    <text evidence="2">Steroid metabolism.</text>
</comment>
<evidence type="ECO:0000256" key="8">
    <source>
        <dbReference type="ARBA" id="ARBA00023235"/>
    </source>
</evidence>
<keyword evidence="4" id="KW-0285">Flavoprotein</keyword>
<evidence type="ECO:0000313" key="12">
    <source>
        <dbReference type="Proteomes" id="UP001138681"/>
    </source>
</evidence>
<keyword evidence="12" id="KW-1185">Reference proteome</keyword>
<evidence type="ECO:0000259" key="10">
    <source>
        <dbReference type="Pfam" id="PF05199"/>
    </source>
</evidence>
<evidence type="ECO:0000256" key="7">
    <source>
        <dbReference type="ARBA" id="ARBA00023098"/>
    </source>
</evidence>
<evidence type="ECO:0000259" key="9">
    <source>
        <dbReference type="Pfam" id="PF00732"/>
    </source>
</evidence>
<keyword evidence="7" id="KW-0443">Lipid metabolism</keyword>
<evidence type="ECO:0000256" key="5">
    <source>
        <dbReference type="ARBA" id="ARBA00022827"/>
    </source>
</evidence>
<dbReference type="InterPro" id="IPR000172">
    <property type="entry name" value="GMC_OxRdtase_N"/>
</dbReference>
<dbReference type="PANTHER" id="PTHR47470">
    <property type="entry name" value="CHOLESTEROL OXIDASE"/>
    <property type="match status" value="1"/>
</dbReference>
<evidence type="ECO:0000256" key="6">
    <source>
        <dbReference type="ARBA" id="ARBA00023002"/>
    </source>
</evidence>
<dbReference type="GO" id="GO:0050660">
    <property type="term" value="F:flavin adenine dinucleotide binding"/>
    <property type="evidence" value="ECO:0007669"/>
    <property type="project" value="InterPro"/>
</dbReference>
<sequence length="1276" mass="138049">MTKQASTGQKRIARSLTEAKSHYTVLVVGSGYGAGVAASRLARAGQDVCILERGKEMLPGEYPDKLTDAQGAMQFNVKGGRIGAPDAMFEVHVNDDQYALVGCGLGGTSLINANVSLELDKRLLDQTQWPTAFRDHPGEIDPYYERAREMLSPNAYPDTYPKLGKLDALEHSAKTMGKRFYKTPINVNFEDKTNKFGVPQPACTNCGDCTSGCNVGAKNTTLMNYLPDAANHGAEIFTQAKVLWVERDEESDVWRVHVEHNSESASKAPITISADHVVLGAGAIGSTEILLRSREKGLPVSDRLGTGFSGNGDALGFAYDSYFKSEKEGDVVTAKPIYAMGVGANDVAQEAYPGPCITGIIDMRDNEDPAKGLVIEEGVAPGILAAGLGPAFFFGEALADGFTRFGFDQVKPRLLDAKAMGEAVQTDPGSIAEWAYKGPMARTLTYLVMSVDDSGGRLALQDDRISIQWADAGKQRTFRRDDDKMREAAEAIEAQYFSDPLWSEPMGQKLITVHPIGGCGMGDDAGSGVVDDSCRVFAGNSGTSTHEGLYVCDGAAIPAAVGVNPLLTITAVAERAVEKLAQRQGWTIDYTLGEEKPLPKEVPAEERIAVEQPLVPHGDSLKLSIAKWVGGHAIGPVSDAVTKAAKQFESGAIDEGKAAIRQLVKDHPEAMSPGLAFTETMAGHISSTGGHHRPCGHVERIRDDYANGAAWGQSEDSVCSFKLTVTTDNLHRMIDDPQHISRITGDVLVSAISPDPMPVREGIFRLLVANPDKAESWKMLYDMILEGPEGPIHFHGFKTLEQRGQGSGTSDPWTDLTTLFVTLRHGEDANGDLIGRGVLKLGIDEFMRQLNTITVHDADTLIGHVISLIPKARKAIETYFVAKYAGFFAMTVFRAYGGMLATLNDFAAKDAELLSPRAMHLPPSEKHIVATGDGVNIGLTRYRGGARGPLVLAPGFSVRASSFATPTVNENLTESLVAQGYDVWLFDYRASADSGNDTEHPPEFSIDDIARYDWPAAVEKIRSVTGADSVQALAHCVGSMSLLMGIGAGWVTHVRSLISSQLTLHPVTDWLNYMKSDLGIAGMLGEISLLDGHMDFVSHGTEADNEIDAVAYQIPVPDGQACKNPTCRRVFGVFGPSWDHRQLGHDTHLALGSMFSRVSLSPFKQLQDIMRKGLAVDCDGKSAYTDDEAARRLAMPISFLSGATNQIFYPESGQRTRVWLSEHNGKSLYNQRIIPDYGHMDLFIGRNAHRDVTPCILEELDRLDRQSGAEAEQATS</sequence>
<name>A0A9X1F2Y4_9SPHN</name>